<evidence type="ECO:0000256" key="7">
    <source>
        <dbReference type="ARBA" id="ARBA00023136"/>
    </source>
</evidence>
<organism evidence="10 11">
    <name type="scientific">Ustilago bromivora</name>
    <dbReference type="NCBI Taxonomy" id="307758"/>
    <lineage>
        <taxon>Eukaryota</taxon>
        <taxon>Fungi</taxon>
        <taxon>Dikarya</taxon>
        <taxon>Basidiomycota</taxon>
        <taxon>Ustilaginomycotina</taxon>
        <taxon>Ustilaginomycetes</taxon>
        <taxon>Ustilaginales</taxon>
        <taxon>Ustilaginaceae</taxon>
        <taxon>Ustilago</taxon>
    </lineage>
</organism>
<feature type="compositionally biased region" description="Low complexity" evidence="8">
    <location>
        <begin position="271"/>
        <end position="284"/>
    </location>
</feature>
<keyword evidence="6 9" id="KW-1133">Transmembrane helix</keyword>
<dbReference type="AlphaFoldDB" id="A0A1K0GZI0"/>
<dbReference type="UniPathway" id="UPA00196"/>
<evidence type="ECO:0000256" key="6">
    <source>
        <dbReference type="ARBA" id="ARBA00022989"/>
    </source>
</evidence>
<evidence type="ECO:0000256" key="1">
    <source>
        <dbReference type="ARBA" id="ARBA00004477"/>
    </source>
</evidence>
<feature type="transmembrane region" description="Helical" evidence="9">
    <location>
        <begin position="180"/>
        <end position="201"/>
    </location>
</feature>
<evidence type="ECO:0000256" key="4">
    <source>
        <dbReference type="ARBA" id="ARBA00022692"/>
    </source>
</evidence>
<evidence type="ECO:0000256" key="2">
    <source>
        <dbReference type="ARBA" id="ARBA00004687"/>
    </source>
</evidence>
<dbReference type="Pfam" id="PF06699">
    <property type="entry name" value="PIG-F"/>
    <property type="match status" value="1"/>
</dbReference>
<feature type="region of interest" description="Disordered" evidence="8">
    <location>
        <begin position="234"/>
        <end position="285"/>
    </location>
</feature>
<comment type="subcellular location">
    <subcellularLocation>
        <location evidence="1">Endoplasmic reticulum membrane</location>
        <topology evidence="1">Multi-pass membrane protein</topology>
    </subcellularLocation>
</comment>
<proteinExistence type="predicted"/>
<feature type="compositionally biased region" description="Low complexity" evidence="8">
    <location>
        <begin position="235"/>
        <end position="257"/>
    </location>
</feature>
<feature type="compositionally biased region" description="Polar residues" evidence="8">
    <location>
        <begin position="260"/>
        <end position="270"/>
    </location>
</feature>
<feature type="transmembrane region" description="Helical" evidence="9">
    <location>
        <begin position="208"/>
        <end position="231"/>
    </location>
</feature>
<keyword evidence="7 9" id="KW-0472">Membrane</keyword>
<comment type="pathway">
    <text evidence="2">Glycolipid biosynthesis; glycosylphosphatidylinositol-anchor biosynthesis.</text>
</comment>
<evidence type="ECO:0000256" key="3">
    <source>
        <dbReference type="ARBA" id="ARBA00022502"/>
    </source>
</evidence>
<feature type="transmembrane region" description="Helical" evidence="9">
    <location>
        <begin position="48"/>
        <end position="67"/>
    </location>
</feature>
<evidence type="ECO:0000256" key="9">
    <source>
        <dbReference type="SAM" id="Phobius"/>
    </source>
</evidence>
<accession>A0A1K0GZI0</accession>
<dbReference type="OrthoDB" id="2553347at2759"/>
<feature type="region of interest" description="Disordered" evidence="8">
    <location>
        <begin position="1"/>
        <end position="38"/>
    </location>
</feature>
<evidence type="ECO:0000313" key="11">
    <source>
        <dbReference type="Proteomes" id="UP000179920"/>
    </source>
</evidence>
<evidence type="ECO:0000313" key="10">
    <source>
        <dbReference type="EMBL" id="SAM62984.1"/>
    </source>
</evidence>
<dbReference type="GO" id="GO:0006506">
    <property type="term" value="P:GPI anchor biosynthetic process"/>
    <property type="evidence" value="ECO:0007669"/>
    <property type="project" value="UniProtKB-UniPathway"/>
</dbReference>
<evidence type="ECO:0000256" key="5">
    <source>
        <dbReference type="ARBA" id="ARBA00022824"/>
    </source>
</evidence>
<feature type="compositionally biased region" description="Low complexity" evidence="8">
    <location>
        <begin position="20"/>
        <end position="31"/>
    </location>
</feature>
<keyword evidence="3" id="KW-0337">GPI-anchor biosynthesis</keyword>
<dbReference type="Proteomes" id="UP000179920">
    <property type="component" value="Chromosome I"/>
</dbReference>
<name>A0A1K0GZI0_9BASI</name>
<protein>
    <submittedName>
        <fullName evidence="10">Uncharacterized protein</fullName>
    </submittedName>
</protein>
<feature type="transmembrane region" description="Helical" evidence="9">
    <location>
        <begin position="311"/>
        <end position="331"/>
    </location>
</feature>
<dbReference type="GO" id="GO:0005789">
    <property type="term" value="C:endoplasmic reticulum membrane"/>
    <property type="evidence" value="ECO:0007669"/>
    <property type="project" value="UniProtKB-SubCell"/>
</dbReference>
<dbReference type="InterPro" id="IPR009580">
    <property type="entry name" value="GPI_biosynthesis_protein_Pig-F"/>
</dbReference>
<keyword evidence="4 9" id="KW-0812">Transmembrane</keyword>
<feature type="transmembrane region" description="Helical" evidence="9">
    <location>
        <begin position="343"/>
        <end position="365"/>
    </location>
</feature>
<evidence type="ECO:0000256" key="8">
    <source>
        <dbReference type="SAM" id="MobiDB-lite"/>
    </source>
</evidence>
<sequence>MPPKPRQTLARPSQPPRPSTNPTSSYPSSASPAPPQVKRRRWFHSKPTLILLLLLQPSVLLFAFILLTEPCLNPSFKPSLWDKRNYLTLLSTPGAIPQGEWKARFRKAGLRALFGSGVVQCWFVARLNGYVQRASLEHERILTALRQGGRVKMDEGNVKGKGVQVGSFIRQLESVSLTLLGLPFIIAAFYLAIVLAGAPLWEDAKATLVVATQLSLLIGLPLVHVLGLPALESDPPSSNTNTTAPTSNTTNASTIATKPAESTKSNFYSVTSPTPASSPASSTSNTFIPNTSRYWISLLTLKPNPTFLLPLYYPFIFTVIGTIASTAVLALDWQVSYQTFPYPLLVGSLLGLAIGNLYTICIVLLG</sequence>
<gene>
    <name evidence="10" type="ORF">UBRO_03754</name>
</gene>
<dbReference type="EMBL" id="LT558117">
    <property type="protein sequence ID" value="SAM62984.1"/>
    <property type="molecule type" value="Genomic_DNA"/>
</dbReference>
<reference evidence="11" key="1">
    <citation type="submission" date="2016-04" db="EMBL/GenBank/DDBJ databases">
        <authorList>
            <person name="Guldener U."/>
            <person name="Guldener U."/>
        </authorList>
    </citation>
    <scope>NUCLEOTIDE SEQUENCE [LARGE SCALE GENOMIC DNA]</scope>
    <source>
        <strain evidence="11">UB2112</strain>
    </source>
</reference>
<keyword evidence="5" id="KW-0256">Endoplasmic reticulum</keyword>